<dbReference type="GO" id="GO:0019843">
    <property type="term" value="F:rRNA binding"/>
    <property type="evidence" value="ECO:0007669"/>
    <property type="project" value="UniProtKB-UniRule"/>
</dbReference>
<comment type="subunit">
    <text evidence="5">Part of the 50S ribosomal subunit.</text>
</comment>
<dbReference type="STRING" id="39841.SAMN05660836_02390"/>
<keyword evidence="8" id="KW-1185">Reference proteome</keyword>
<comment type="similarity">
    <text evidence="1 5">Belongs to the universal ribosomal protein uL4 family.</text>
</comment>
<evidence type="ECO:0000313" key="8">
    <source>
        <dbReference type="Proteomes" id="UP000199611"/>
    </source>
</evidence>
<evidence type="ECO:0000256" key="1">
    <source>
        <dbReference type="ARBA" id="ARBA00010528"/>
    </source>
</evidence>
<evidence type="ECO:0000256" key="2">
    <source>
        <dbReference type="ARBA" id="ARBA00022980"/>
    </source>
</evidence>
<evidence type="ECO:0000256" key="4">
    <source>
        <dbReference type="ARBA" id="ARBA00035244"/>
    </source>
</evidence>
<dbReference type="NCBIfam" id="TIGR03953">
    <property type="entry name" value="rplD_bact"/>
    <property type="match status" value="1"/>
</dbReference>
<dbReference type="Gene3D" id="3.40.1370.10">
    <property type="match status" value="1"/>
</dbReference>
<accession>A0A1I4VNC1</accession>
<evidence type="ECO:0000256" key="3">
    <source>
        <dbReference type="ARBA" id="ARBA00023274"/>
    </source>
</evidence>
<comment type="function">
    <text evidence="5">One of the primary rRNA binding proteins, this protein initially binds near the 5'-end of the 23S rRNA. It is important during the early stages of 50S assembly. It makes multiple contacts with different domains of the 23S rRNA in the assembled 50S subunit and ribosome.</text>
</comment>
<sequence>MPVVDVYNIEGQVVDQISLRDDIFDVTVKIPVLHQVVLYQLAKRRAGTAKTKTRAEVSGGGRKPWRQKGTGRARAGSIRSPLWRGGGVVHGPRPRSYAFKVPKKMRRLALKMALTQRLRDSELTVLDALRLERVRTKDMVAIVERFGWEKPLIVIPERDDIVEKSARNIPDVKVLRSEGLNVYDILKFHHLVLTRDTVKRIEEFLGR</sequence>
<evidence type="ECO:0000256" key="6">
    <source>
        <dbReference type="SAM" id="MobiDB-lite"/>
    </source>
</evidence>
<dbReference type="Pfam" id="PF00573">
    <property type="entry name" value="Ribosomal_L4"/>
    <property type="match status" value="1"/>
</dbReference>
<dbReference type="RefSeq" id="WP_093396064.1">
    <property type="nucleotide sequence ID" value="NZ_FOUU01000010.1"/>
</dbReference>
<dbReference type="HAMAP" id="MF_01328_B">
    <property type="entry name" value="Ribosomal_uL4_B"/>
    <property type="match status" value="1"/>
</dbReference>
<dbReference type="EMBL" id="FOUU01000010">
    <property type="protein sequence ID" value="SFN02754.1"/>
    <property type="molecule type" value="Genomic_DNA"/>
</dbReference>
<dbReference type="GO" id="GO:0003735">
    <property type="term" value="F:structural constituent of ribosome"/>
    <property type="evidence" value="ECO:0007669"/>
    <property type="project" value="InterPro"/>
</dbReference>
<organism evidence="7 8">
    <name type="scientific">Thermodesulforhabdus norvegica</name>
    <dbReference type="NCBI Taxonomy" id="39841"/>
    <lineage>
        <taxon>Bacteria</taxon>
        <taxon>Pseudomonadati</taxon>
        <taxon>Thermodesulfobacteriota</taxon>
        <taxon>Syntrophobacteria</taxon>
        <taxon>Syntrophobacterales</taxon>
        <taxon>Thermodesulforhabdaceae</taxon>
        <taxon>Thermodesulforhabdus</taxon>
    </lineage>
</organism>
<evidence type="ECO:0000256" key="5">
    <source>
        <dbReference type="HAMAP-Rule" id="MF_01328"/>
    </source>
</evidence>
<dbReference type="PANTHER" id="PTHR10746">
    <property type="entry name" value="50S RIBOSOMAL PROTEIN L4"/>
    <property type="match status" value="1"/>
</dbReference>
<name>A0A1I4VNC1_9BACT</name>
<comment type="function">
    <text evidence="5">Forms part of the polypeptide exit tunnel.</text>
</comment>
<keyword evidence="2 5" id="KW-0689">Ribosomal protein</keyword>
<evidence type="ECO:0000313" key="7">
    <source>
        <dbReference type="EMBL" id="SFN02754.1"/>
    </source>
</evidence>
<keyword evidence="3 5" id="KW-0687">Ribonucleoprotein</keyword>
<dbReference type="GO" id="GO:0006412">
    <property type="term" value="P:translation"/>
    <property type="evidence" value="ECO:0007669"/>
    <property type="project" value="UniProtKB-UniRule"/>
</dbReference>
<feature type="region of interest" description="Disordered" evidence="6">
    <location>
        <begin position="49"/>
        <end position="71"/>
    </location>
</feature>
<dbReference type="InterPro" id="IPR013005">
    <property type="entry name" value="Ribosomal_uL4-like"/>
</dbReference>
<dbReference type="AlphaFoldDB" id="A0A1I4VNC1"/>
<gene>
    <name evidence="5" type="primary">rplD</name>
    <name evidence="7" type="ORF">SAMN05660836_02390</name>
</gene>
<reference evidence="7 8" key="1">
    <citation type="submission" date="2016-10" db="EMBL/GenBank/DDBJ databases">
        <authorList>
            <person name="de Groot N.N."/>
        </authorList>
    </citation>
    <scope>NUCLEOTIDE SEQUENCE [LARGE SCALE GENOMIC DNA]</scope>
    <source>
        <strain evidence="7 8">DSM 9990</strain>
    </source>
</reference>
<dbReference type="SUPFAM" id="SSF52166">
    <property type="entry name" value="Ribosomal protein L4"/>
    <property type="match status" value="1"/>
</dbReference>
<keyword evidence="5" id="KW-0699">rRNA-binding</keyword>
<protein>
    <recommendedName>
        <fullName evidence="4 5">Large ribosomal subunit protein uL4</fullName>
    </recommendedName>
</protein>
<dbReference type="GO" id="GO:1990904">
    <property type="term" value="C:ribonucleoprotein complex"/>
    <property type="evidence" value="ECO:0007669"/>
    <property type="project" value="UniProtKB-KW"/>
</dbReference>
<dbReference type="GO" id="GO:0005840">
    <property type="term" value="C:ribosome"/>
    <property type="evidence" value="ECO:0007669"/>
    <property type="project" value="UniProtKB-KW"/>
</dbReference>
<dbReference type="InterPro" id="IPR023574">
    <property type="entry name" value="Ribosomal_uL4_dom_sf"/>
</dbReference>
<dbReference type="OrthoDB" id="9803201at2"/>
<keyword evidence="5" id="KW-0694">RNA-binding</keyword>
<proteinExistence type="inferred from homology"/>
<dbReference type="PANTHER" id="PTHR10746:SF6">
    <property type="entry name" value="LARGE RIBOSOMAL SUBUNIT PROTEIN UL4M"/>
    <property type="match status" value="1"/>
</dbReference>
<dbReference type="Proteomes" id="UP000199611">
    <property type="component" value="Unassembled WGS sequence"/>
</dbReference>
<dbReference type="InterPro" id="IPR002136">
    <property type="entry name" value="Ribosomal_uL4"/>
</dbReference>